<organism evidence="2 3">
    <name type="scientific">Cajanus cajan</name>
    <name type="common">Pigeon pea</name>
    <name type="synonym">Cajanus indicus</name>
    <dbReference type="NCBI Taxonomy" id="3821"/>
    <lineage>
        <taxon>Eukaryota</taxon>
        <taxon>Viridiplantae</taxon>
        <taxon>Streptophyta</taxon>
        <taxon>Embryophyta</taxon>
        <taxon>Tracheophyta</taxon>
        <taxon>Spermatophyta</taxon>
        <taxon>Magnoliopsida</taxon>
        <taxon>eudicotyledons</taxon>
        <taxon>Gunneridae</taxon>
        <taxon>Pentapetalae</taxon>
        <taxon>rosids</taxon>
        <taxon>fabids</taxon>
        <taxon>Fabales</taxon>
        <taxon>Fabaceae</taxon>
        <taxon>Papilionoideae</taxon>
        <taxon>50 kb inversion clade</taxon>
        <taxon>NPAAA clade</taxon>
        <taxon>indigoferoid/millettioid clade</taxon>
        <taxon>Phaseoleae</taxon>
        <taxon>Cajanus</taxon>
    </lineage>
</organism>
<dbReference type="EMBL" id="CM003613">
    <property type="protein sequence ID" value="KYP56290.1"/>
    <property type="molecule type" value="Genomic_DNA"/>
</dbReference>
<keyword evidence="3" id="KW-1185">Reference proteome</keyword>
<evidence type="ECO:0000259" key="1">
    <source>
        <dbReference type="Pfam" id="PF03732"/>
    </source>
</evidence>
<dbReference type="Pfam" id="PF03732">
    <property type="entry name" value="Retrotrans_gag"/>
    <property type="match status" value="1"/>
</dbReference>
<dbReference type="InterPro" id="IPR005162">
    <property type="entry name" value="Retrotrans_gag_dom"/>
</dbReference>
<name>A0A151SN71_CAJCA</name>
<dbReference type="Proteomes" id="UP000075243">
    <property type="component" value="Chromosome 11"/>
</dbReference>
<dbReference type="Gramene" id="C.cajan_02465.t">
    <property type="protein sequence ID" value="C.cajan_02465.t.cds1"/>
    <property type="gene ID" value="C.cajan_02465"/>
</dbReference>
<dbReference type="PANTHER" id="PTHR33223:SF11">
    <property type="entry name" value="ELEMENT PROTEIN, PUTATIVE-RELATED"/>
    <property type="match status" value="1"/>
</dbReference>
<dbReference type="AlphaFoldDB" id="A0A151SN71"/>
<dbReference type="PANTHER" id="PTHR33223">
    <property type="entry name" value="CCHC-TYPE DOMAIN-CONTAINING PROTEIN"/>
    <property type="match status" value="1"/>
</dbReference>
<protein>
    <recommendedName>
        <fullName evidence="1">Retrotransposon gag domain-containing protein</fullName>
    </recommendedName>
</protein>
<reference evidence="2 3" key="1">
    <citation type="journal article" date="2012" name="Nat. Biotechnol.">
        <title>Draft genome sequence of pigeonpea (Cajanus cajan), an orphan legume crop of resource-poor farmers.</title>
        <authorList>
            <person name="Varshney R.K."/>
            <person name="Chen W."/>
            <person name="Li Y."/>
            <person name="Bharti A.K."/>
            <person name="Saxena R.K."/>
            <person name="Schlueter J.A."/>
            <person name="Donoghue M.T."/>
            <person name="Azam S."/>
            <person name="Fan G."/>
            <person name="Whaley A.M."/>
            <person name="Farmer A.D."/>
            <person name="Sheridan J."/>
            <person name="Iwata A."/>
            <person name="Tuteja R."/>
            <person name="Penmetsa R.V."/>
            <person name="Wu W."/>
            <person name="Upadhyaya H.D."/>
            <person name="Yang S.P."/>
            <person name="Shah T."/>
            <person name="Saxena K.B."/>
            <person name="Michael T."/>
            <person name="McCombie W.R."/>
            <person name="Yang B."/>
            <person name="Zhang G."/>
            <person name="Yang H."/>
            <person name="Wang J."/>
            <person name="Spillane C."/>
            <person name="Cook D.R."/>
            <person name="May G.D."/>
            <person name="Xu X."/>
            <person name="Jackson S.A."/>
        </authorList>
    </citation>
    <scope>NUCLEOTIDE SEQUENCE [LARGE SCALE GENOMIC DNA]</scope>
    <source>
        <strain evidence="3">cv. Asha</strain>
    </source>
</reference>
<feature type="domain" description="Retrotransposon gag" evidence="1">
    <location>
        <begin position="49"/>
        <end position="93"/>
    </location>
</feature>
<sequence length="102" mass="11638">MKPALSQLISSHMFADLDHEDPHTHLYTFYELCGSVGISGDDEEALFMRLFPFSLTGKAKAWLQSQPNQSLTSWRDMETKILARFFPPSKNTEAKIYGRKIA</sequence>
<evidence type="ECO:0000313" key="3">
    <source>
        <dbReference type="Proteomes" id="UP000075243"/>
    </source>
</evidence>
<proteinExistence type="predicted"/>
<accession>A0A151SN71</accession>
<gene>
    <name evidence="2" type="ORF">KK1_002527</name>
</gene>
<evidence type="ECO:0000313" key="2">
    <source>
        <dbReference type="EMBL" id="KYP56290.1"/>
    </source>
</evidence>